<gene>
    <name evidence="3" type="ORF">EK21DRAFT_55346</name>
</gene>
<sequence>MGFSDPKFPLSGHCSIVHDGTLYVYSSAGFQSLELKEGADWKVMPMDISLTGAQCVSAAPAGMMYIVGGSVNETAATWNYPGLMHYTFATKKWDWLRPQSWNTQNRQSHAAVYLESSKKLLVYAGSQTTGDNGPSSQTFLISTESPYNVQSMPSAGAPPSVKPMLMNVGTDSALLVGGGAANTAIWKFSEAEGWKDLGVALQTPIVNQESVQCTVVSGKGKSMVLERFDMGVTPNNVDRILLLKEDGTPAAVGATPGKAKRVTVDNWPTYNATFAPSSPRSGYSLAQGEDGTTVASGGSQTDPLVVFNAEENSWVNATALFNGQQVIVNSESSTMSPTSTPTSAPSISSTASATPTNEAPAAQAIPDNKGKMLTVLGATLGTIFGIAAILIIILMCLRYRKNKSKKNQGYIEKDRMSFADRGADFMKEAGGSVIAHNYNMGNDSTTSLAIIQGRGVNGHKKNMASDASTAGLMKKTSPLGYSDPVEMSKFDLKPEPIPEKMVRQNSGRTPAVTTKGNPRARSSGWSRYFANNEATNLANVQPDRSTYASDRTSTGSQSQYTNSRMYSQRPSQHIAPLEIPKFDGQRLSRVASGSPTLGSSIVTLPHQVQPMQAELGRANSNGSSRSGVSHHDEHYFHQPVESWTPVGDNHRASSNYTGSMVFESNNTNNKHDGASSYYPDGTDSFYPKSNFSSFYPGQSTIPDTRDSTHTMFPSGNGPSAPIDEMPKSKFSSMYPSPPRIGVPQDRESTVTVFPGPNGPPANNNLASFYPPPRMGHESTVTMFPGPGGAQDKSKDGQSDMSWLNLGTSR</sequence>
<organism evidence="3 4">
    <name type="scientific">Setomelanomma holmii</name>
    <dbReference type="NCBI Taxonomy" id="210430"/>
    <lineage>
        <taxon>Eukaryota</taxon>
        <taxon>Fungi</taxon>
        <taxon>Dikarya</taxon>
        <taxon>Ascomycota</taxon>
        <taxon>Pezizomycotina</taxon>
        <taxon>Dothideomycetes</taxon>
        <taxon>Pleosporomycetidae</taxon>
        <taxon>Pleosporales</taxon>
        <taxon>Pleosporineae</taxon>
        <taxon>Phaeosphaeriaceae</taxon>
        <taxon>Setomelanomma</taxon>
    </lineage>
</organism>
<dbReference type="AlphaFoldDB" id="A0A9P4HJ06"/>
<dbReference type="InterPro" id="IPR011043">
    <property type="entry name" value="Gal_Oxase/kelch_b-propeller"/>
</dbReference>
<dbReference type="SUPFAM" id="SSF50965">
    <property type="entry name" value="Galactose oxidase, central domain"/>
    <property type="match status" value="1"/>
</dbReference>
<evidence type="ECO:0000256" key="1">
    <source>
        <dbReference type="SAM" id="MobiDB-lite"/>
    </source>
</evidence>
<feature type="compositionally biased region" description="Polar residues" evidence="1">
    <location>
        <begin position="532"/>
        <end position="571"/>
    </location>
</feature>
<dbReference type="OrthoDB" id="5352000at2759"/>
<dbReference type="EMBL" id="ML978159">
    <property type="protein sequence ID" value="KAF2034902.1"/>
    <property type="molecule type" value="Genomic_DNA"/>
</dbReference>
<feature type="transmembrane region" description="Helical" evidence="2">
    <location>
        <begin position="372"/>
        <end position="397"/>
    </location>
</feature>
<feature type="region of interest" description="Disordered" evidence="1">
    <location>
        <begin position="753"/>
        <end position="809"/>
    </location>
</feature>
<name>A0A9P4HJ06_9PLEO</name>
<comment type="caution">
    <text evidence="3">The sequence shown here is derived from an EMBL/GenBank/DDBJ whole genome shotgun (WGS) entry which is preliminary data.</text>
</comment>
<feature type="compositionally biased region" description="Low complexity" evidence="1">
    <location>
        <begin position="331"/>
        <end position="356"/>
    </location>
</feature>
<feature type="region of interest" description="Disordered" evidence="1">
    <location>
        <begin position="639"/>
        <end position="667"/>
    </location>
</feature>
<evidence type="ECO:0000256" key="2">
    <source>
        <dbReference type="SAM" id="Phobius"/>
    </source>
</evidence>
<dbReference type="Proteomes" id="UP000799777">
    <property type="component" value="Unassembled WGS sequence"/>
</dbReference>
<keyword evidence="2" id="KW-1133">Transmembrane helix</keyword>
<evidence type="ECO:0000313" key="3">
    <source>
        <dbReference type="EMBL" id="KAF2034902.1"/>
    </source>
</evidence>
<feature type="compositionally biased region" description="Polar residues" evidence="1">
    <location>
        <begin position="798"/>
        <end position="809"/>
    </location>
</feature>
<feature type="region of interest" description="Disordered" evidence="1">
    <location>
        <begin position="278"/>
        <end position="297"/>
    </location>
</feature>
<protein>
    <submittedName>
        <fullName evidence="3">Uncharacterized protein</fullName>
    </submittedName>
</protein>
<proteinExistence type="predicted"/>
<keyword evidence="2" id="KW-0812">Transmembrane</keyword>
<feature type="compositionally biased region" description="Polar residues" evidence="1">
    <location>
        <begin position="503"/>
        <end position="516"/>
    </location>
</feature>
<keyword evidence="2" id="KW-0472">Membrane</keyword>
<feature type="region of interest" description="Disordered" evidence="1">
    <location>
        <begin position="331"/>
        <end position="363"/>
    </location>
</feature>
<dbReference type="Gene3D" id="2.120.10.80">
    <property type="entry name" value="Kelch-type beta propeller"/>
    <property type="match status" value="1"/>
</dbReference>
<feature type="region of interest" description="Disordered" evidence="1">
    <location>
        <begin position="500"/>
        <end position="571"/>
    </location>
</feature>
<keyword evidence="4" id="KW-1185">Reference proteome</keyword>
<reference evidence="3" key="1">
    <citation type="journal article" date="2020" name="Stud. Mycol.">
        <title>101 Dothideomycetes genomes: a test case for predicting lifestyles and emergence of pathogens.</title>
        <authorList>
            <person name="Haridas S."/>
            <person name="Albert R."/>
            <person name="Binder M."/>
            <person name="Bloem J."/>
            <person name="Labutti K."/>
            <person name="Salamov A."/>
            <person name="Andreopoulos B."/>
            <person name="Baker S."/>
            <person name="Barry K."/>
            <person name="Bills G."/>
            <person name="Bluhm B."/>
            <person name="Cannon C."/>
            <person name="Castanera R."/>
            <person name="Culley D."/>
            <person name="Daum C."/>
            <person name="Ezra D."/>
            <person name="Gonzalez J."/>
            <person name="Henrissat B."/>
            <person name="Kuo A."/>
            <person name="Liang C."/>
            <person name="Lipzen A."/>
            <person name="Lutzoni F."/>
            <person name="Magnuson J."/>
            <person name="Mondo S."/>
            <person name="Nolan M."/>
            <person name="Ohm R."/>
            <person name="Pangilinan J."/>
            <person name="Park H.-J."/>
            <person name="Ramirez L."/>
            <person name="Alfaro M."/>
            <person name="Sun H."/>
            <person name="Tritt A."/>
            <person name="Yoshinaga Y."/>
            <person name="Zwiers L.-H."/>
            <person name="Turgeon B."/>
            <person name="Goodwin S."/>
            <person name="Spatafora J."/>
            <person name="Crous P."/>
            <person name="Grigoriev I."/>
        </authorList>
    </citation>
    <scope>NUCLEOTIDE SEQUENCE</scope>
    <source>
        <strain evidence="3">CBS 110217</strain>
    </source>
</reference>
<accession>A0A9P4HJ06</accession>
<feature type="compositionally biased region" description="Polar residues" evidence="1">
    <location>
        <begin position="652"/>
        <end position="667"/>
    </location>
</feature>
<dbReference type="InterPro" id="IPR015915">
    <property type="entry name" value="Kelch-typ_b-propeller"/>
</dbReference>
<evidence type="ECO:0000313" key="4">
    <source>
        <dbReference type="Proteomes" id="UP000799777"/>
    </source>
</evidence>